<reference evidence="5" key="2">
    <citation type="submission" date="2021-04" db="EMBL/GenBank/DDBJ databases">
        <authorList>
            <person name="Gilroy R."/>
        </authorList>
    </citation>
    <scope>NUCLEOTIDE SEQUENCE</scope>
    <source>
        <strain evidence="5">ChiHecec2B26-12326</strain>
    </source>
</reference>
<feature type="binding site" evidence="3">
    <location>
        <position position="173"/>
    </location>
    <ligand>
        <name>a divalent metal cation</name>
        <dbReference type="ChEBI" id="CHEBI:60240"/>
    </ligand>
</feature>
<protein>
    <submittedName>
        <fullName evidence="5">SMP-30/gluconolactonase/LRE family protein</fullName>
    </submittedName>
</protein>
<feature type="binding site" evidence="3">
    <location>
        <position position="223"/>
    </location>
    <ligand>
        <name>a divalent metal cation</name>
        <dbReference type="ChEBI" id="CHEBI:60240"/>
    </ligand>
</feature>
<comment type="similarity">
    <text evidence="1">Belongs to the SMP-30/CGR1 family.</text>
</comment>
<feature type="binding site" evidence="3">
    <location>
        <position position="41"/>
    </location>
    <ligand>
        <name>a divalent metal cation</name>
        <dbReference type="ChEBI" id="CHEBI:60240"/>
    </ligand>
</feature>
<dbReference type="InterPro" id="IPR013658">
    <property type="entry name" value="SGL"/>
</dbReference>
<feature type="domain" description="SMP-30/Gluconolactonase/LRE-like region" evidence="4">
    <location>
        <begin position="40"/>
        <end position="283"/>
    </location>
</feature>
<dbReference type="PANTHER" id="PTHR10907:SF47">
    <property type="entry name" value="REGUCALCIN"/>
    <property type="match status" value="1"/>
</dbReference>
<accession>A0A9D1XQ03</accession>
<dbReference type="InterPro" id="IPR005511">
    <property type="entry name" value="SMP-30"/>
</dbReference>
<dbReference type="GO" id="GO:0005509">
    <property type="term" value="F:calcium ion binding"/>
    <property type="evidence" value="ECO:0007669"/>
    <property type="project" value="TreeGrafter"/>
</dbReference>
<dbReference type="AlphaFoldDB" id="A0A9D1XQ03"/>
<keyword evidence="3" id="KW-0479">Metal-binding</keyword>
<comment type="cofactor">
    <cofactor evidence="3">
        <name>Zn(2+)</name>
        <dbReference type="ChEBI" id="CHEBI:29105"/>
    </cofactor>
    <text evidence="3">Binds 1 divalent metal cation per subunit.</text>
</comment>
<comment type="caution">
    <text evidence="5">The sequence shown here is derived from an EMBL/GenBank/DDBJ whole genome shotgun (WGS) entry which is preliminary data.</text>
</comment>
<keyword evidence="3" id="KW-0862">Zinc</keyword>
<dbReference type="PROSITE" id="PS51257">
    <property type="entry name" value="PROKAR_LIPOPROTEIN"/>
    <property type="match status" value="1"/>
</dbReference>
<evidence type="ECO:0000313" key="6">
    <source>
        <dbReference type="Proteomes" id="UP000823847"/>
    </source>
</evidence>
<evidence type="ECO:0000256" key="2">
    <source>
        <dbReference type="PIRSR" id="PIRSR605511-1"/>
    </source>
</evidence>
<dbReference type="Pfam" id="PF08450">
    <property type="entry name" value="SGL"/>
    <property type="match status" value="1"/>
</dbReference>
<dbReference type="Gene3D" id="2.120.10.30">
    <property type="entry name" value="TolB, C-terminal domain"/>
    <property type="match status" value="1"/>
</dbReference>
<evidence type="ECO:0000259" key="4">
    <source>
        <dbReference type="Pfam" id="PF08450"/>
    </source>
</evidence>
<evidence type="ECO:0000256" key="1">
    <source>
        <dbReference type="ARBA" id="ARBA00008853"/>
    </source>
</evidence>
<organism evidence="5 6">
    <name type="scientific">Candidatus Parabacteroides intestinigallinarum</name>
    <dbReference type="NCBI Taxonomy" id="2838722"/>
    <lineage>
        <taxon>Bacteria</taxon>
        <taxon>Pseudomonadati</taxon>
        <taxon>Bacteroidota</taxon>
        <taxon>Bacteroidia</taxon>
        <taxon>Bacteroidales</taxon>
        <taxon>Tannerellaceae</taxon>
        <taxon>Parabacteroides</taxon>
    </lineage>
</organism>
<dbReference type="InterPro" id="IPR011042">
    <property type="entry name" value="6-blade_b-propeller_TolB-like"/>
</dbReference>
<feature type="binding site" evidence="3">
    <location>
        <position position="124"/>
    </location>
    <ligand>
        <name>substrate</name>
    </ligand>
</feature>
<reference evidence="5" key="1">
    <citation type="journal article" date="2021" name="PeerJ">
        <title>Extensive microbial diversity within the chicken gut microbiome revealed by metagenomics and culture.</title>
        <authorList>
            <person name="Gilroy R."/>
            <person name="Ravi A."/>
            <person name="Getino M."/>
            <person name="Pursley I."/>
            <person name="Horton D.L."/>
            <person name="Alikhan N.F."/>
            <person name="Baker D."/>
            <person name="Gharbi K."/>
            <person name="Hall N."/>
            <person name="Watson M."/>
            <person name="Adriaenssens E.M."/>
            <person name="Foster-Nyarko E."/>
            <person name="Jarju S."/>
            <person name="Secka A."/>
            <person name="Antonio M."/>
            <person name="Oren A."/>
            <person name="Chaudhuri R.R."/>
            <person name="La Ragione R."/>
            <person name="Hildebrand F."/>
            <person name="Pallen M.J."/>
        </authorList>
    </citation>
    <scope>NUCLEOTIDE SEQUENCE</scope>
    <source>
        <strain evidence="5">ChiHecec2B26-12326</strain>
    </source>
</reference>
<evidence type="ECO:0000256" key="3">
    <source>
        <dbReference type="PIRSR" id="PIRSR605511-2"/>
    </source>
</evidence>
<dbReference type="PRINTS" id="PR01790">
    <property type="entry name" value="SMP30FAMILY"/>
</dbReference>
<dbReference type="SUPFAM" id="SSF63829">
    <property type="entry name" value="Calcium-dependent phosphotriesterase"/>
    <property type="match status" value="1"/>
</dbReference>
<feature type="active site" description="Proton donor/acceptor" evidence="2">
    <location>
        <position position="223"/>
    </location>
</feature>
<dbReference type="GO" id="GO:0004341">
    <property type="term" value="F:gluconolactonase activity"/>
    <property type="evidence" value="ECO:0007669"/>
    <property type="project" value="TreeGrafter"/>
</dbReference>
<dbReference type="GO" id="GO:0019853">
    <property type="term" value="P:L-ascorbic acid biosynthetic process"/>
    <property type="evidence" value="ECO:0007669"/>
    <property type="project" value="TreeGrafter"/>
</dbReference>
<proteinExistence type="inferred from homology"/>
<gene>
    <name evidence="5" type="ORF">H9848_03135</name>
</gene>
<feature type="binding site" evidence="3">
    <location>
        <position position="126"/>
    </location>
    <ligand>
        <name>substrate</name>
    </ligand>
</feature>
<dbReference type="PANTHER" id="PTHR10907">
    <property type="entry name" value="REGUCALCIN"/>
    <property type="match status" value="1"/>
</dbReference>
<sequence>MKRSILTYALAFLMAGIISCDDEPTLITPELAFQAKATTGEGAIWHPDRNTLFWVDIEGQSLYEYFPKQKDCHFWRFDRMVSAVVPETDSTMIVALQDEIIRFHLQDGSESPIASIPVNGGKLRCNDGKCDPAGRLWVGTMCLHGAPKKSASLYRVASNGSVKEQVSHVSISNGIVWSSNKKYMYYIDTPTRKIVRYRYDNKSGDILYDGVAVHIPEGTGSPDGMTIDSDDNLWVAQWGGGGVYCYNPYTGELLVKVVVPAPNVASCAFGGSRLDVLYITTARSGLSEEQLEEYPLSGSLFYCKPGAKGVQTNFFLPH</sequence>
<dbReference type="EMBL" id="DXEN01000017">
    <property type="protein sequence ID" value="HIX85591.1"/>
    <property type="molecule type" value="Genomic_DNA"/>
</dbReference>
<name>A0A9D1XQ03_9BACT</name>
<evidence type="ECO:0000313" key="5">
    <source>
        <dbReference type="EMBL" id="HIX85591.1"/>
    </source>
</evidence>
<dbReference type="Proteomes" id="UP000823847">
    <property type="component" value="Unassembled WGS sequence"/>
</dbReference>